<accession>V6DHD3</accession>
<dbReference type="Proteomes" id="UP000018769">
    <property type="component" value="Chromosome I"/>
</dbReference>
<organism evidence="1 2">
    <name type="scientific">Candidatus Babela massiliensis</name>
    <dbReference type="NCBI Taxonomy" id="673862"/>
    <lineage>
        <taxon>Bacteria</taxon>
        <taxon>Candidatus Babelota</taxon>
        <taxon>Candidatus Babeliae</taxon>
        <taxon>Candidatus Babeliales</taxon>
        <taxon>Candidatus Babeliaceae</taxon>
        <taxon>Candidatus Babela</taxon>
    </lineage>
</organism>
<protein>
    <submittedName>
        <fullName evidence="1">Uncharacterized protein</fullName>
    </submittedName>
</protein>
<dbReference type="KEGG" id="dpb:BABL1_gene_627"/>
<dbReference type="HOGENOM" id="CLU_3372717_0_0_7"/>
<name>V6DHD3_9BACT</name>
<reference evidence="1 2" key="1">
    <citation type="journal article" date="2015" name="Biol. Direct">
        <title>Babela massiliensis, a representative of a widespread bacterial phylum with unusual adaptations to parasitism in amoebae.</title>
        <authorList>
            <person name="Pagnier I."/>
            <person name="Yutin N."/>
            <person name="Croce O."/>
            <person name="Makarova K.S."/>
            <person name="Wolf Y.I."/>
            <person name="Benamar S."/>
            <person name="Raoult D."/>
            <person name="Koonin E.V."/>
            <person name="La Scola B."/>
        </authorList>
    </citation>
    <scope>NUCLEOTIDE SEQUENCE [LARGE SCALE GENOMIC DNA]</scope>
    <source>
        <strain evidence="2">BABL1</strain>
    </source>
</reference>
<proteinExistence type="predicted"/>
<evidence type="ECO:0000313" key="2">
    <source>
        <dbReference type="Proteomes" id="UP000018769"/>
    </source>
</evidence>
<gene>
    <name evidence="1" type="ORF">BABL1_gene_627</name>
</gene>
<sequence length="34" mass="4006">MFGQIITPIQTKSQGQGKWRLSKFNAFILYNKFN</sequence>
<dbReference type="STRING" id="673862.BABL1_gene_627"/>
<keyword evidence="2" id="KW-1185">Reference proteome</keyword>
<evidence type="ECO:0000313" key="1">
    <source>
        <dbReference type="EMBL" id="CDK30363.1"/>
    </source>
</evidence>
<dbReference type="AlphaFoldDB" id="V6DHD3"/>
<dbReference type="EMBL" id="HG793133">
    <property type="protein sequence ID" value="CDK30363.1"/>
    <property type="molecule type" value="Genomic_DNA"/>
</dbReference>